<dbReference type="Proteomes" id="UP000198984">
    <property type="component" value="Unassembled WGS sequence"/>
</dbReference>
<feature type="domain" description="FAD dependent oxidoreductase" evidence="2">
    <location>
        <begin position="5"/>
        <end position="398"/>
    </location>
</feature>
<dbReference type="SUPFAM" id="SSF51905">
    <property type="entry name" value="FAD/NAD(P)-binding domain"/>
    <property type="match status" value="1"/>
</dbReference>
<dbReference type="GO" id="GO:0005737">
    <property type="term" value="C:cytoplasm"/>
    <property type="evidence" value="ECO:0007669"/>
    <property type="project" value="TreeGrafter"/>
</dbReference>
<dbReference type="Gene3D" id="3.30.9.10">
    <property type="entry name" value="D-Amino Acid Oxidase, subunit A, domain 2"/>
    <property type="match status" value="1"/>
</dbReference>
<protein>
    <submittedName>
        <fullName evidence="3">D-amino-acid dehydrogenase</fullName>
    </submittedName>
</protein>
<reference evidence="3 4" key="1">
    <citation type="submission" date="2016-10" db="EMBL/GenBank/DDBJ databases">
        <authorList>
            <person name="de Groot N.N."/>
        </authorList>
    </citation>
    <scope>NUCLEOTIDE SEQUENCE [LARGE SCALE GENOMIC DNA]</scope>
    <source>
        <strain evidence="3 4">DSM 21039</strain>
    </source>
</reference>
<dbReference type="AlphaFoldDB" id="A0A1H8F3I1"/>
<dbReference type="Gene3D" id="3.50.50.60">
    <property type="entry name" value="FAD/NAD(P)-binding domain"/>
    <property type="match status" value="2"/>
</dbReference>
<evidence type="ECO:0000256" key="1">
    <source>
        <dbReference type="ARBA" id="ARBA00023002"/>
    </source>
</evidence>
<dbReference type="Pfam" id="PF01266">
    <property type="entry name" value="DAO"/>
    <property type="match status" value="1"/>
</dbReference>
<keyword evidence="4" id="KW-1185">Reference proteome</keyword>
<dbReference type="InterPro" id="IPR006076">
    <property type="entry name" value="FAD-dep_OxRdtase"/>
</dbReference>
<dbReference type="OrthoDB" id="9794226at2"/>
<dbReference type="GO" id="GO:0016491">
    <property type="term" value="F:oxidoreductase activity"/>
    <property type="evidence" value="ECO:0007669"/>
    <property type="project" value="UniProtKB-KW"/>
</dbReference>
<dbReference type="PANTHER" id="PTHR13847:SF289">
    <property type="entry name" value="GLYCINE OXIDASE"/>
    <property type="match status" value="1"/>
</dbReference>
<evidence type="ECO:0000259" key="2">
    <source>
        <dbReference type="Pfam" id="PF01266"/>
    </source>
</evidence>
<evidence type="ECO:0000313" key="4">
    <source>
        <dbReference type="Proteomes" id="UP000198984"/>
    </source>
</evidence>
<dbReference type="STRING" id="573321.SAMN04488505_10998"/>
<evidence type="ECO:0000313" key="3">
    <source>
        <dbReference type="EMBL" id="SEN26190.1"/>
    </source>
</evidence>
<sequence length="416" mass="45348">MSKEVIIIGGGIIGLSSAFYLQDAGYKVTVLDTTDMQQGCSYGNAGYVCPSHFVPLATPGIIKQGLKWMLNAKSPFYVQPRLSGELISWGLKFMKSATKEHVERSAIPLRDIALLSKQLYESWAQLPGMDFAYEPKGMLELFKTAENAHHAEHTLKDALALGLDTRLLNKAELQAMEPGADIDAIGALYFAGDAQLYPNKLMQCLLNWLQQKGVRLIGSQEVTGFITEGRVLKGVKTANQQYPADHVVLAAGVWSSAVAKQLNLRLPMVGGRGYSVTYEDAPYKVHHSIILSEARVAISPMDGNKIRFGGTMEITGVNAPPRMQRVQGILESVKRYFPAYDIPMPAADKVWYGYRPCSADGLPYIGNVQQYTNLTIATGHSMLGISLGAGTGKLVSELVQGIPASMDITPFHPQRG</sequence>
<proteinExistence type="predicted"/>
<name>A0A1H8F3I1_9BACT</name>
<dbReference type="EMBL" id="FOBB01000009">
    <property type="protein sequence ID" value="SEN26190.1"/>
    <property type="molecule type" value="Genomic_DNA"/>
</dbReference>
<dbReference type="RefSeq" id="WP_089919191.1">
    <property type="nucleotide sequence ID" value="NZ_FOBB01000009.1"/>
</dbReference>
<keyword evidence="1" id="KW-0560">Oxidoreductase</keyword>
<organism evidence="3 4">
    <name type="scientific">Chitinophaga rupis</name>
    <dbReference type="NCBI Taxonomy" id="573321"/>
    <lineage>
        <taxon>Bacteria</taxon>
        <taxon>Pseudomonadati</taxon>
        <taxon>Bacteroidota</taxon>
        <taxon>Chitinophagia</taxon>
        <taxon>Chitinophagales</taxon>
        <taxon>Chitinophagaceae</taxon>
        <taxon>Chitinophaga</taxon>
    </lineage>
</organism>
<accession>A0A1H8F3I1</accession>
<dbReference type="SUPFAM" id="SSF54373">
    <property type="entry name" value="FAD-linked reductases, C-terminal domain"/>
    <property type="match status" value="1"/>
</dbReference>
<dbReference type="InterPro" id="IPR036188">
    <property type="entry name" value="FAD/NAD-bd_sf"/>
</dbReference>
<dbReference type="PANTHER" id="PTHR13847">
    <property type="entry name" value="SARCOSINE DEHYDROGENASE-RELATED"/>
    <property type="match status" value="1"/>
</dbReference>
<gene>
    <name evidence="3" type="ORF">SAMN04488505_10998</name>
</gene>